<evidence type="ECO:0000256" key="1">
    <source>
        <dbReference type="SAM" id="Phobius"/>
    </source>
</evidence>
<gene>
    <name evidence="2" type="ORF">GTP77_24460</name>
</gene>
<accession>A0A7X4HHA9</accession>
<keyword evidence="3" id="KW-1185">Reference proteome</keyword>
<keyword evidence="1" id="KW-0812">Transmembrane</keyword>
<dbReference type="Pfam" id="PF07963">
    <property type="entry name" value="N_methyl"/>
    <property type="match status" value="1"/>
</dbReference>
<name>A0A7X4HHA9_9BURK</name>
<protein>
    <submittedName>
        <fullName evidence="2">Pilus assembly protein PilW</fullName>
    </submittedName>
</protein>
<dbReference type="EMBL" id="WWCU01000038">
    <property type="protein sequence ID" value="MYN10477.1"/>
    <property type="molecule type" value="Genomic_DNA"/>
</dbReference>
<evidence type="ECO:0000313" key="3">
    <source>
        <dbReference type="Proteomes" id="UP000450676"/>
    </source>
</evidence>
<dbReference type="AlphaFoldDB" id="A0A7X4HHA9"/>
<reference evidence="2 3" key="1">
    <citation type="submission" date="2019-12" db="EMBL/GenBank/DDBJ databases">
        <title>Novel species isolated from a subtropical stream in China.</title>
        <authorList>
            <person name="Lu H."/>
        </authorList>
    </citation>
    <scope>NUCLEOTIDE SEQUENCE [LARGE SCALE GENOMIC DNA]</scope>
    <source>
        <strain evidence="2 3">FT127W</strain>
    </source>
</reference>
<dbReference type="GO" id="GO:0043683">
    <property type="term" value="P:type IV pilus assembly"/>
    <property type="evidence" value="ECO:0007669"/>
    <property type="project" value="InterPro"/>
</dbReference>
<comment type="caution">
    <text evidence="2">The sequence shown here is derived from an EMBL/GenBank/DDBJ whole genome shotgun (WGS) entry which is preliminary data.</text>
</comment>
<keyword evidence="1" id="KW-0472">Membrane</keyword>
<dbReference type="RefSeq" id="WP_161074762.1">
    <property type="nucleotide sequence ID" value="NZ_WWCU01000038.1"/>
</dbReference>
<dbReference type="InterPro" id="IPR012902">
    <property type="entry name" value="N_methyl_site"/>
</dbReference>
<dbReference type="Pfam" id="PF16074">
    <property type="entry name" value="PilW"/>
    <property type="match status" value="1"/>
</dbReference>
<proteinExistence type="predicted"/>
<organism evidence="2 3">
    <name type="scientific">Pseudoduganella aquatica</name>
    <dbReference type="NCBI Taxonomy" id="2660641"/>
    <lineage>
        <taxon>Bacteria</taxon>
        <taxon>Pseudomonadati</taxon>
        <taxon>Pseudomonadota</taxon>
        <taxon>Betaproteobacteria</taxon>
        <taxon>Burkholderiales</taxon>
        <taxon>Oxalobacteraceae</taxon>
        <taxon>Telluria group</taxon>
        <taxon>Pseudoduganella</taxon>
    </lineage>
</organism>
<dbReference type="InterPro" id="IPR032092">
    <property type="entry name" value="PilW"/>
</dbReference>
<evidence type="ECO:0000313" key="2">
    <source>
        <dbReference type="EMBL" id="MYN10477.1"/>
    </source>
</evidence>
<feature type="transmembrane region" description="Helical" evidence="1">
    <location>
        <begin position="20"/>
        <end position="42"/>
    </location>
</feature>
<dbReference type="Proteomes" id="UP000450676">
    <property type="component" value="Unassembled WGS sequence"/>
</dbReference>
<sequence>MKKAVCNGDAGRSRERGLGLVEMVIAIAVGSLVTLVASALLVNASANYAFHTESARLNDSGRYALSIISQSVRQAAFVNWDDASVPPATTPESSANISGLDDASISRNSNGIEDPLPATVNGSDVLALRYAGSGSPEADGSVLNCAGFGIAAAGSEAQRGWSIFYVAKGSDGVAELRCKYKSAHSWGADAIVRGVDSFQVLYGIDTDTPADGIPNRYLSASAINLMDGDLVLEGATAPARAQDFNRKTWWKRVASIKVGLLLRGEDYSRNGAVPAQYDLLGGAYSGSTADGDRGTHIDEHLLPESERQRVRRVFETSVALRNAGGT</sequence>
<keyword evidence="1" id="KW-1133">Transmembrane helix</keyword>